<reference evidence="1 2" key="1">
    <citation type="submission" date="2024-02" db="EMBL/GenBank/DDBJ databases">
        <title>A draft genome for the cacao thread blight pathogen Marasmius crinis-equi.</title>
        <authorList>
            <person name="Cohen S.P."/>
            <person name="Baruah I.K."/>
            <person name="Amoako-Attah I."/>
            <person name="Bukari Y."/>
            <person name="Meinhardt L.W."/>
            <person name="Bailey B.A."/>
        </authorList>
    </citation>
    <scope>NUCLEOTIDE SEQUENCE [LARGE SCALE GENOMIC DNA]</scope>
    <source>
        <strain evidence="1 2">GH-76</strain>
    </source>
</reference>
<evidence type="ECO:0000313" key="2">
    <source>
        <dbReference type="Proteomes" id="UP001465976"/>
    </source>
</evidence>
<gene>
    <name evidence="1" type="ORF">V5O48_018201</name>
</gene>
<evidence type="ECO:0000313" key="1">
    <source>
        <dbReference type="EMBL" id="KAL0563860.1"/>
    </source>
</evidence>
<accession>A0ABR3ELZ9</accession>
<dbReference type="Proteomes" id="UP001465976">
    <property type="component" value="Unassembled WGS sequence"/>
</dbReference>
<comment type="caution">
    <text evidence="1">The sequence shown here is derived from an EMBL/GenBank/DDBJ whole genome shotgun (WGS) entry which is preliminary data.</text>
</comment>
<proteinExistence type="predicted"/>
<name>A0ABR3ELZ9_9AGAR</name>
<organism evidence="1 2">
    <name type="scientific">Marasmius crinis-equi</name>
    <dbReference type="NCBI Taxonomy" id="585013"/>
    <lineage>
        <taxon>Eukaryota</taxon>
        <taxon>Fungi</taxon>
        <taxon>Dikarya</taxon>
        <taxon>Basidiomycota</taxon>
        <taxon>Agaricomycotina</taxon>
        <taxon>Agaricomycetes</taxon>
        <taxon>Agaricomycetidae</taxon>
        <taxon>Agaricales</taxon>
        <taxon>Marasmiineae</taxon>
        <taxon>Marasmiaceae</taxon>
        <taxon>Marasmius</taxon>
    </lineage>
</organism>
<dbReference type="EMBL" id="JBAHYK010003145">
    <property type="protein sequence ID" value="KAL0563860.1"/>
    <property type="molecule type" value="Genomic_DNA"/>
</dbReference>
<keyword evidence="2" id="KW-1185">Reference proteome</keyword>
<protein>
    <submittedName>
        <fullName evidence="1">Uncharacterized protein</fullName>
    </submittedName>
</protein>
<sequence>MTIFYPHNENIVFPTRETAEYARIAIGKFFPIFPEWNVDSILSFANHIIMVPDLHNAPYHPPCEPKVYRFSNVPKPHKWSVYMTDSNNPLAGEGIFPDHAIGRAHMPELPYYLEEDEDHIPMYRNNERRNGDESFHHKYRWDAPHSVGREKVAKWVMENTYTTKAMLVIKVLAEVYPALAVREMRNGFLPASNNHVIPDPFTAQTLQGLGSTSSKVETGTLQPIIKPLGKSLWVFTREEYVNFDSLCLAYLHAQHVTDNGKKAGFIFSCHLEGARGAFEDVMLKEEDAENNALLRKQAQASAA</sequence>